<dbReference type="GO" id="GO:0016787">
    <property type="term" value="F:hydrolase activity"/>
    <property type="evidence" value="ECO:0007669"/>
    <property type="project" value="UniProtKB-KW"/>
</dbReference>
<evidence type="ECO:0000256" key="10">
    <source>
        <dbReference type="ARBA" id="ARBA00022946"/>
    </source>
</evidence>
<evidence type="ECO:0000256" key="7">
    <source>
        <dbReference type="ARBA" id="ARBA00022801"/>
    </source>
</evidence>
<dbReference type="GO" id="GO:0003724">
    <property type="term" value="F:RNA helicase activity"/>
    <property type="evidence" value="ECO:0007669"/>
    <property type="project" value="UniProtKB-EC"/>
</dbReference>
<dbReference type="EC" id="3.6.4.13" evidence="5"/>
<evidence type="ECO:0000256" key="12">
    <source>
        <dbReference type="ARBA" id="ARBA00023271"/>
    </source>
</evidence>
<dbReference type="SMART" id="SM00490">
    <property type="entry name" value="HELICc"/>
    <property type="match status" value="1"/>
</dbReference>
<feature type="compositionally biased region" description="Basic residues" evidence="14">
    <location>
        <begin position="723"/>
        <end position="735"/>
    </location>
</feature>
<keyword evidence="7" id="KW-0378">Hydrolase</keyword>
<organism evidence="16 17">
    <name type="scientific">Chloropicon primus</name>
    <dbReference type="NCBI Taxonomy" id="1764295"/>
    <lineage>
        <taxon>Eukaryota</taxon>
        <taxon>Viridiplantae</taxon>
        <taxon>Chlorophyta</taxon>
        <taxon>Chloropicophyceae</taxon>
        <taxon>Chloropicales</taxon>
        <taxon>Chloropicaceae</taxon>
        <taxon>Chloropicon</taxon>
    </lineage>
</organism>
<dbReference type="Pfam" id="PF00271">
    <property type="entry name" value="Helicase_C"/>
    <property type="match status" value="1"/>
</dbReference>
<dbReference type="Gene3D" id="3.40.50.300">
    <property type="entry name" value="P-loop containing nucleotide triphosphate hydrolases"/>
    <property type="match status" value="2"/>
</dbReference>
<dbReference type="FunFam" id="3.40.50.300:FF:000269">
    <property type="entry name" value="ATP-dependent RNA helicase SUPV3L1, mitochondrial"/>
    <property type="match status" value="1"/>
</dbReference>
<keyword evidence="12" id="KW-1135">Mitochondrion nucleoid</keyword>
<evidence type="ECO:0000313" key="16">
    <source>
        <dbReference type="EMBL" id="QDZ22322.1"/>
    </source>
</evidence>
<evidence type="ECO:0000256" key="1">
    <source>
        <dbReference type="ARBA" id="ARBA00001936"/>
    </source>
</evidence>
<dbReference type="InterPro" id="IPR027417">
    <property type="entry name" value="P-loop_NTPase"/>
</dbReference>
<dbReference type="InterPro" id="IPR041082">
    <property type="entry name" value="Suv3_C_1"/>
</dbReference>
<dbReference type="STRING" id="1764295.A0A5B8MSI9"/>
<keyword evidence="11" id="KW-0496">Mitochondrion</keyword>
<evidence type="ECO:0000256" key="6">
    <source>
        <dbReference type="ARBA" id="ARBA00022741"/>
    </source>
</evidence>
<dbReference type="InterPro" id="IPR055206">
    <property type="entry name" value="DEXQc_SUV3"/>
</dbReference>
<keyword evidence="9" id="KW-0067">ATP-binding</keyword>
<dbReference type="EMBL" id="CP031040">
    <property type="protein sequence ID" value="QDZ22322.1"/>
    <property type="molecule type" value="Genomic_DNA"/>
</dbReference>
<accession>A0A5B8MSI9</accession>
<dbReference type="PANTHER" id="PTHR12131">
    <property type="entry name" value="ATP-DEPENDENT RNA AND DNA HELICASE"/>
    <property type="match status" value="1"/>
</dbReference>
<dbReference type="Gene3D" id="1.20.272.40">
    <property type="match status" value="1"/>
</dbReference>
<evidence type="ECO:0000259" key="15">
    <source>
        <dbReference type="PROSITE" id="PS51194"/>
    </source>
</evidence>
<dbReference type="OrthoDB" id="6692397at2759"/>
<dbReference type="Proteomes" id="UP000316726">
    <property type="component" value="Chromosome 7"/>
</dbReference>
<dbReference type="Pfam" id="PF12513">
    <property type="entry name" value="SUV3_C"/>
    <property type="match status" value="1"/>
</dbReference>
<name>A0A5B8MSI9_9CHLO</name>
<dbReference type="SUPFAM" id="SSF52540">
    <property type="entry name" value="P-loop containing nucleoside triphosphate hydrolases"/>
    <property type="match status" value="1"/>
</dbReference>
<comment type="cofactor">
    <cofactor evidence="2">
        <name>Mg(2+)</name>
        <dbReference type="ChEBI" id="CHEBI:18420"/>
    </cofactor>
</comment>
<protein>
    <recommendedName>
        <fullName evidence="5">RNA helicase</fullName>
        <ecNumber evidence="5">3.6.4.13</ecNumber>
    </recommendedName>
</protein>
<dbReference type="CDD" id="cd18805">
    <property type="entry name" value="SF2_C_suv3"/>
    <property type="match status" value="1"/>
</dbReference>
<dbReference type="InterPro" id="IPR022192">
    <property type="entry name" value="SUV3_C"/>
</dbReference>
<dbReference type="Pfam" id="PF22527">
    <property type="entry name" value="DEXQc_Suv3"/>
    <property type="match status" value="1"/>
</dbReference>
<dbReference type="AlphaFoldDB" id="A0A5B8MSI9"/>
<keyword evidence="10" id="KW-0809">Transit peptide</keyword>
<evidence type="ECO:0000256" key="13">
    <source>
        <dbReference type="ARBA" id="ARBA00047984"/>
    </source>
</evidence>
<evidence type="ECO:0000256" key="9">
    <source>
        <dbReference type="ARBA" id="ARBA00022840"/>
    </source>
</evidence>
<evidence type="ECO:0000256" key="2">
    <source>
        <dbReference type="ARBA" id="ARBA00001946"/>
    </source>
</evidence>
<feature type="domain" description="Helicase C-terminal" evidence="15">
    <location>
        <begin position="373"/>
        <end position="532"/>
    </location>
</feature>
<keyword evidence="17" id="KW-1185">Reference proteome</keyword>
<dbReference type="Pfam" id="PF18147">
    <property type="entry name" value="Suv3_C_1"/>
    <property type="match status" value="1"/>
</dbReference>
<dbReference type="FunFam" id="3.40.50.300:FF:000957">
    <property type="entry name" value="ATP-dependent RNA helicase SUV3L, mitochondrial"/>
    <property type="match status" value="1"/>
</dbReference>
<dbReference type="Gene3D" id="1.20.58.1080">
    <property type="match status" value="1"/>
</dbReference>
<gene>
    <name evidence="16" type="ORF">A3770_07p48400</name>
</gene>
<feature type="region of interest" description="Disordered" evidence="14">
    <location>
        <begin position="705"/>
        <end position="735"/>
    </location>
</feature>
<reference evidence="16 17" key="1">
    <citation type="submission" date="2018-07" db="EMBL/GenBank/DDBJ databases">
        <title>The complete nuclear genome of the prasinophyte Chloropicon primus (CCMP1205).</title>
        <authorList>
            <person name="Pombert J.-F."/>
            <person name="Otis C."/>
            <person name="Turmel M."/>
            <person name="Lemieux C."/>
        </authorList>
    </citation>
    <scope>NUCLEOTIDE SEQUENCE [LARGE SCALE GENOMIC DNA]</scope>
    <source>
        <strain evidence="16 17">CCMP1205</strain>
    </source>
</reference>
<comment type="cofactor">
    <cofactor evidence="1">
        <name>Mn(2+)</name>
        <dbReference type="ChEBI" id="CHEBI:29035"/>
    </cofactor>
</comment>
<evidence type="ECO:0000313" key="17">
    <source>
        <dbReference type="Proteomes" id="UP000316726"/>
    </source>
</evidence>
<comment type="catalytic activity">
    <reaction evidence="13">
        <text>ATP + H2O = ADP + phosphate + H(+)</text>
        <dbReference type="Rhea" id="RHEA:13065"/>
        <dbReference type="ChEBI" id="CHEBI:15377"/>
        <dbReference type="ChEBI" id="CHEBI:15378"/>
        <dbReference type="ChEBI" id="CHEBI:30616"/>
        <dbReference type="ChEBI" id="CHEBI:43474"/>
        <dbReference type="ChEBI" id="CHEBI:456216"/>
        <dbReference type="EC" id="3.6.4.13"/>
    </reaction>
</comment>
<dbReference type="PANTHER" id="PTHR12131:SF1">
    <property type="entry name" value="ATP-DEPENDENT RNA HELICASE SUPV3L1, MITOCHONDRIAL-RELATED"/>
    <property type="match status" value="1"/>
</dbReference>
<comment type="subunit">
    <text evidence="4">Homodimer; in free form. Component of the mitochondrial degradosome (mtEXO) complex which is a heteropentamer containing 2 copies of SUPV3L1 and 3 copies of PNPT1.</text>
</comment>
<evidence type="ECO:0000256" key="14">
    <source>
        <dbReference type="SAM" id="MobiDB-lite"/>
    </source>
</evidence>
<proteinExistence type="predicted"/>
<evidence type="ECO:0000256" key="11">
    <source>
        <dbReference type="ARBA" id="ARBA00023128"/>
    </source>
</evidence>
<dbReference type="GO" id="GO:0042645">
    <property type="term" value="C:mitochondrial nucleoid"/>
    <property type="evidence" value="ECO:0007669"/>
    <property type="project" value="UniProtKB-SubCell"/>
</dbReference>
<dbReference type="GO" id="GO:0045025">
    <property type="term" value="C:mitochondrial degradosome"/>
    <property type="evidence" value="ECO:0007669"/>
    <property type="project" value="TreeGrafter"/>
</dbReference>
<dbReference type="GO" id="GO:0005524">
    <property type="term" value="F:ATP binding"/>
    <property type="evidence" value="ECO:0007669"/>
    <property type="project" value="UniProtKB-KW"/>
</dbReference>
<dbReference type="InterPro" id="IPR001650">
    <property type="entry name" value="Helicase_C-like"/>
</dbReference>
<evidence type="ECO:0000256" key="5">
    <source>
        <dbReference type="ARBA" id="ARBA00012552"/>
    </source>
</evidence>
<evidence type="ECO:0000256" key="8">
    <source>
        <dbReference type="ARBA" id="ARBA00022806"/>
    </source>
</evidence>
<dbReference type="GO" id="GO:0000965">
    <property type="term" value="P:mitochondrial RNA 3'-end processing"/>
    <property type="evidence" value="ECO:0007669"/>
    <property type="project" value="TreeGrafter"/>
</dbReference>
<keyword evidence="6" id="KW-0547">Nucleotide-binding</keyword>
<dbReference type="InterPro" id="IPR050699">
    <property type="entry name" value="RNA-DNA_Helicase"/>
</dbReference>
<evidence type="ECO:0000256" key="3">
    <source>
        <dbReference type="ARBA" id="ARBA00004436"/>
    </source>
</evidence>
<dbReference type="PROSITE" id="PS51194">
    <property type="entry name" value="HELICASE_CTER"/>
    <property type="match status" value="1"/>
</dbReference>
<dbReference type="InterPro" id="IPR044774">
    <property type="entry name" value="Suv3_DEXQc"/>
</dbReference>
<keyword evidence="8 16" id="KW-0347">Helicase</keyword>
<evidence type="ECO:0000256" key="4">
    <source>
        <dbReference type="ARBA" id="ARBA00011661"/>
    </source>
</evidence>
<sequence>MSWLQLGGVVRRVVADLGVLGGMIHRSRADKGLWPQSGALLSSATAVPEEVPPAAGRGAKGKRVKRRKEVFTWNEMKKVKYNSFCNKMTPSDRRKVKQMLSWLRCSERTEVDALRKLHVSKELYPSSMRNFCQKFMGHVTEDLKNHLIELYPYNPFKVGQGQGSEESRRREALQNVLFGLYGEFVARDLSEQTEKYRLSAQYSDMRGSHMWYASARAMKRKLIYHAGPTNSGKTYQALQRLVEAGTGVYCAPLRLLAAEGYDTLNRQGAITDLITGQEMKTSPFATHSACTVEMVDLGKEVDVAVLDEIQMIADPDRGYAWTRALLGVPAKEIHVCGDDSVLDLVQRFADRMNEELEVRHYTRHKPLEIEPKPLKDFASVQPGDCLIAFSKKEIYRLKLEVESQTNYKCAIVYGNLPPETRRQQAELFNDPGSDYKVLVATDAVGMGLNLSVRRIIFTKIEKYCGTTNKHQVLSSSQAKQIAGRAGRRSSSYEKGLVSALNKEDLKTIERLMDADLQKQKLAGILPPYEQIEMFASLQADEVVHNLGRLFRAFAKTAQLEDGLYFMCRTKDIETMGRLLTRFTDMSLEEKYKFVIAPIDTSNRDIVLSMLRYVEDFVKREPVCVNVRLPKPNSETYLHKLENCFKILSLYLWLALRFPDEFVEREKAEILLERCTHGIEEALEKLSPESVEQKRVFLEAYIASPKRSARSLRPAPAKREKQKKEKKKRIKGKKER</sequence>
<comment type="subcellular location">
    <subcellularLocation>
        <location evidence="3">Mitochondrion matrix</location>
        <location evidence="3">Mitochondrion nucleoid</location>
    </subcellularLocation>
</comment>
<dbReference type="CDD" id="cd17913">
    <property type="entry name" value="DEXQc_Suv3"/>
    <property type="match status" value="1"/>
</dbReference>